<dbReference type="AlphaFoldDB" id="A0A4Y2GUL6"/>
<accession>A0A4Y2GUL6</accession>
<dbReference type="Proteomes" id="UP000499080">
    <property type="component" value="Unassembled WGS sequence"/>
</dbReference>
<feature type="region of interest" description="Disordered" evidence="1">
    <location>
        <begin position="26"/>
        <end position="46"/>
    </location>
</feature>
<sequence length="46" mass="5138">MSDYILCFDGSFNFLDAWPESSRDLLSGPKQSHSLLRPHSTPATLV</sequence>
<gene>
    <name evidence="2" type="ORF">AVEN_38701_1</name>
</gene>
<evidence type="ECO:0000313" key="2">
    <source>
        <dbReference type="EMBL" id="GBM56549.1"/>
    </source>
</evidence>
<feature type="non-terminal residue" evidence="2">
    <location>
        <position position="46"/>
    </location>
</feature>
<organism evidence="2 3">
    <name type="scientific">Araneus ventricosus</name>
    <name type="common">Orbweaver spider</name>
    <name type="synonym">Epeira ventricosa</name>
    <dbReference type="NCBI Taxonomy" id="182803"/>
    <lineage>
        <taxon>Eukaryota</taxon>
        <taxon>Metazoa</taxon>
        <taxon>Ecdysozoa</taxon>
        <taxon>Arthropoda</taxon>
        <taxon>Chelicerata</taxon>
        <taxon>Arachnida</taxon>
        <taxon>Araneae</taxon>
        <taxon>Araneomorphae</taxon>
        <taxon>Entelegynae</taxon>
        <taxon>Araneoidea</taxon>
        <taxon>Araneidae</taxon>
        <taxon>Araneus</taxon>
    </lineage>
</organism>
<protein>
    <submittedName>
        <fullName evidence="2">Uncharacterized protein</fullName>
    </submittedName>
</protein>
<name>A0A4Y2GUL6_ARAVE</name>
<keyword evidence="3" id="KW-1185">Reference proteome</keyword>
<dbReference type="EMBL" id="BGPR01001551">
    <property type="protein sequence ID" value="GBM56549.1"/>
    <property type="molecule type" value="Genomic_DNA"/>
</dbReference>
<comment type="caution">
    <text evidence="2">The sequence shown here is derived from an EMBL/GenBank/DDBJ whole genome shotgun (WGS) entry which is preliminary data.</text>
</comment>
<proteinExistence type="predicted"/>
<evidence type="ECO:0000256" key="1">
    <source>
        <dbReference type="SAM" id="MobiDB-lite"/>
    </source>
</evidence>
<reference evidence="2 3" key="1">
    <citation type="journal article" date="2019" name="Sci. Rep.">
        <title>Orb-weaving spider Araneus ventricosus genome elucidates the spidroin gene catalogue.</title>
        <authorList>
            <person name="Kono N."/>
            <person name="Nakamura H."/>
            <person name="Ohtoshi R."/>
            <person name="Moran D.A.P."/>
            <person name="Shinohara A."/>
            <person name="Yoshida Y."/>
            <person name="Fujiwara M."/>
            <person name="Mori M."/>
            <person name="Tomita M."/>
            <person name="Arakawa K."/>
        </authorList>
    </citation>
    <scope>NUCLEOTIDE SEQUENCE [LARGE SCALE GENOMIC DNA]</scope>
</reference>
<evidence type="ECO:0000313" key="3">
    <source>
        <dbReference type="Proteomes" id="UP000499080"/>
    </source>
</evidence>